<comment type="caution">
    <text evidence="6">The sequence shown here is derived from an EMBL/GenBank/DDBJ whole genome shotgun (WGS) entry which is preliminary data.</text>
</comment>
<evidence type="ECO:0000313" key="6">
    <source>
        <dbReference type="EMBL" id="KAG7400189.1"/>
    </source>
</evidence>
<dbReference type="PROSITE" id="PS50222">
    <property type="entry name" value="EF_HAND_2"/>
    <property type="match status" value="3"/>
</dbReference>
<proteinExistence type="predicted"/>
<organism evidence="6 7">
    <name type="scientific">Phytophthora boehmeriae</name>
    <dbReference type="NCBI Taxonomy" id="109152"/>
    <lineage>
        <taxon>Eukaryota</taxon>
        <taxon>Sar</taxon>
        <taxon>Stramenopiles</taxon>
        <taxon>Oomycota</taxon>
        <taxon>Peronosporomycetes</taxon>
        <taxon>Peronosporales</taxon>
        <taxon>Peronosporaceae</taxon>
        <taxon>Phytophthora</taxon>
    </lineage>
</organism>
<dbReference type="PANTHER" id="PTHR34524:SF6">
    <property type="entry name" value="CALCYPHOSINE LIKE"/>
    <property type="match status" value="1"/>
</dbReference>
<keyword evidence="1" id="KW-0479">Metal-binding</keyword>
<feature type="compositionally biased region" description="Acidic residues" evidence="4">
    <location>
        <begin position="206"/>
        <end position="216"/>
    </location>
</feature>
<feature type="domain" description="EF-hand" evidence="5">
    <location>
        <begin position="564"/>
        <end position="599"/>
    </location>
</feature>
<protein>
    <recommendedName>
        <fullName evidence="5">EF-hand domain-containing protein</fullName>
    </recommendedName>
</protein>
<dbReference type="InterPro" id="IPR051581">
    <property type="entry name" value="Ca-bind"/>
</dbReference>
<evidence type="ECO:0000313" key="7">
    <source>
        <dbReference type="Proteomes" id="UP000693981"/>
    </source>
</evidence>
<feature type="region of interest" description="Disordered" evidence="4">
    <location>
        <begin position="177"/>
        <end position="319"/>
    </location>
</feature>
<feature type="compositionally biased region" description="Basic and acidic residues" evidence="4">
    <location>
        <begin position="685"/>
        <end position="694"/>
    </location>
</feature>
<dbReference type="PROSITE" id="PS00018">
    <property type="entry name" value="EF_HAND_1"/>
    <property type="match status" value="2"/>
</dbReference>
<evidence type="ECO:0000256" key="2">
    <source>
        <dbReference type="ARBA" id="ARBA00022737"/>
    </source>
</evidence>
<evidence type="ECO:0000256" key="3">
    <source>
        <dbReference type="ARBA" id="ARBA00022837"/>
    </source>
</evidence>
<dbReference type="EMBL" id="JAGDFL010000036">
    <property type="protein sequence ID" value="KAG7400189.1"/>
    <property type="molecule type" value="Genomic_DNA"/>
</dbReference>
<feature type="compositionally biased region" description="Polar residues" evidence="4">
    <location>
        <begin position="695"/>
        <end position="705"/>
    </location>
</feature>
<accession>A0A8T1X8W1</accession>
<dbReference type="PANTHER" id="PTHR34524">
    <property type="entry name" value="CALCYPHOSIN"/>
    <property type="match status" value="1"/>
</dbReference>
<dbReference type="InterPro" id="IPR002048">
    <property type="entry name" value="EF_hand_dom"/>
</dbReference>
<dbReference type="Proteomes" id="UP000693981">
    <property type="component" value="Unassembled WGS sequence"/>
</dbReference>
<feature type="compositionally biased region" description="Polar residues" evidence="4">
    <location>
        <begin position="263"/>
        <end position="275"/>
    </location>
</feature>
<keyword evidence="7" id="KW-1185">Reference proteome</keyword>
<evidence type="ECO:0000256" key="1">
    <source>
        <dbReference type="ARBA" id="ARBA00022723"/>
    </source>
</evidence>
<evidence type="ECO:0000256" key="4">
    <source>
        <dbReference type="SAM" id="MobiDB-lite"/>
    </source>
</evidence>
<dbReference type="GO" id="GO:0005509">
    <property type="term" value="F:calcium ion binding"/>
    <property type="evidence" value="ECO:0007669"/>
    <property type="project" value="InterPro"/>
</dbReference>
<name>A0A8T1X8W1_9STRA</name>
<dbReference type="OrthoDB" id="26525at2759"/>
<evidence type="ECO:0000259" key="5">
    <source>
        <dbReference type="PROSITE" id="PS50222"/>
    </source>
</evidence>
<dbReference type="AlphaFoldDB" id="A0A8T1X8W1"/>
<dbReference type="SMART" id="SM00054">
    <property type="entry name" value="EFh"/>
    <property type="match status" value="3"/>
</dbReference>
<feature type="domain" description="EF-hand" evidence="5">
    <location>
        <begin position="612"/>
        <end position="647"/>
    </location>
</feature>
<dbReference type="InterPro" id="IPR018247">
    <property type="entry name" value="EF_Hand_1_Ca_BS"/>
</dbReference>
<feature type="domain" description="EF-hand" evidence="5">
    <location>
        <begin position="524"/>
        <end position="559"/>
    </location>
</feature>
<sequence length="737" mass="84001">MARPNDAFRWRCEAFEMAIGSWHRDPSQQRSVVVRVSVSEQRSPEFALRFDFELLPNRQLPSSDAQQSSGPPERLTRLVTLRQMLKAFEFAFTGSEAKKRRHLSDTKVGKAVTKAEDLDTRVKRWLAGGGRVQAPPREDLAQWLLVRMILISATEDTREADAWVVRLCGEKGAESIDGMEDLFPADSSDVEDESRNENGDENCREESDEDAMDDDFPPPYEEVGYTGSPSSDGEISDEPSGGNGYRHQQQKKAAAVVRPATAPCTSHRSQSMNRFSSHEQPAENPSNRRLSRRSSSTRSLASTLSSSNAGERKEKPVMQATVVQLNPRAVSLDLEKPGSFSKEFTRGGYQRELHESRRYRYEQELHESRRWLQESKEKHDKVQQLAALRHSQLMKEAARQRRINEQIRQDAREVRQMIADTLEYREELRAMEFRVKQASIAAHREQERVKRATRVAAGNSLRGSVEFGAGPPSKREMELMYGKRRDEQGTYDLHGRRRDDGEAGQVAKDTTLESALRKVRRLVLNSEDSVDIFRQYDLDRSGTLSYTEFQSMMHDNGTGNKAELTREQSTALFKHFDADNSGEVDYVELLWGFFNQEAFLKRWRERKVTQAATDQNVKDMFCRRDRTGRGVLSLTEFQIVLEHLGVTLSDVDAKVLSIKFDAGKDGSIDYLGFLDFVNRSGTGELQKRTTRYPDRTQSSSHSSLKSIANTSHGMVHILTELQELTATAEKFQRLLRK</sequence>
<feature type="compositionally biased region" description="Low complexity" evidence="4">
    <location>
        <begin position="293"/>
        <end position="309"/>
    </location>
</feature>
<feature type="compositionally biased region" description="Basic and acidic residues" evidence="4">
    <location>
        <begin position="193"/>
        <end position="205"/>
    </location>
</feature>
<gene>
    <name evidence="6" type="ORF">PHYBOEH_006728</name>
</gene>
<reference evidence="6" key="1">
    <citation type="submission" date="2021-02" db="EMBL/GenBank/DDBJ databases">
        <authorList>
            <person name="Palmer J.M."/>
        </authorList>
    </citation>
    <scope>NUCLEOTIDE SEQUENCE</scope>
    <source>
        <strain evidence="6">SCRP23</strain>
    </source>
</reference>
<keyword evidence="2" id="KW-0677">Repeat</keyword>
<dbReference type="Pfam" id="PF13499">
    <property type="entry name" value="EF-hand_7"/>
    <property type="match status" value="1"/>
</dbReference>
<feature type="region of interest" description="Disordered" evidence="4">
    <location>
        <begin position="685"/>
        <end position="705"/>
    </location>
</feature>
<keyword evidence="3" id="KW-0106">Calcium</keyword>